<sequence length="77" mass="9338">MDKIMTPYNLITELRKRFNITIVELRKGLKEYEIEMYCNALGITETTLFWAIKNYKPNKKEEHLKAKIYPTKENRRN</sequence>
<gene>
    <name evidence="1" type="ORF">DYH56_05140</name>
</gene>
<dbReference type="RefSeq" id="WP_114641791.1">
    <property type="nucleotide sequence ID" value="NZ_JAACIO010000007.1"/>
</dbReference>
<reference evidence="1 2" key="1">
    <citation type="submission" date="2018-08" db="EMBL/GenBank/DDBJ databases">
        <title>Draft genome sequence of Psychrilyobacter sp. strain SD5 isolated from Black Sea water.</title>
        <authorList>
            <person name="Yadav S."/>
            <person name="Villanueva L."/>
            <person name="Damste J.S.S."/>
        </authorList>
    </citation>
    <scope>NUCLEOTIDE SEQUENCE [LARGE SCALE GENOMIC DNA]</scope>
    <source>
        <strain evidence="1 2">SD5</strain>
    </source>
</reference>
<comment type="caution">
    <text evidence="1">The sequence shown here is derived from an EMBL/GenBank/DDBJ whole genome shotgun (WGS) entry which is preliminary data.</text>
</comment>
<evidence type="ECO:0000313" key="1">
    <source>
        <dbReference type="EMBL" id="REI42107.1"/>
    </source>
</evidence>
<proteinExistence type="predicted"/>
<protein>
    <recommendedName>
        <fullName evidence="3">Transcriptional regulator</fullName>
    </recommendedName>
</protein>
<evidence type="ECO:0000313" key="2">
    <source>
        <dbReference type="Proteomes" id="UP000263486"/>
    </source>
</evidence>
<keyword evidence="2" id="KW-1185">Reference proteome</keyword>
<dbReference type="EMBL" id="QUAJ01000006">
    <property type="protein sequence ID" value="REI42107.1"/>
    <property type="molecule type" value="Genomic_DNA"/>
</dbReference>
<dbReference type="Proteomes" id="UP000263486">
    <property type="component" value="Unassembled WGS sequence"/>
</dbReference>
<accession>A0ABX9KJW8</accession>
<name>A0ABX9KJW8_9FUSO</name>
<evidence type="ECO:0008006" key="3">
    <source>
        <dbReference type="Google" id="ProtNLM"/>
    </source>
</evidence>
<organism evidence="1 2">
    <name type="scientific">Psychrilyobacter piezotolerans</name>
    <dbReference type="NCBI Taxonomy" id="2293438"/>
    <lineage>
        <taxon>Bacteria</taxon>
        <taxon>Fusobacteriati</taxon>
        <taxon>Fusobacteriota</taxon>
        <taxon>Fusobacteriia</taxon>
        <taxon>Fusobacteriales</taxon>
        <taxon>Fusobacteriaceae</taxon>
        <taxon>Psychrilyobacter</taxon>
    </lineage>
</organism>